<proteinExistence type="predicted"/>
<organism evidence="1 2">
    <name type="scientific">Desulfonema magnum</name>
    <dbReference type="NCBI Taxonomy" id="45655"/>
    <lineage>
        <taxon>Bacteria</taxon>
        <taxon>Pseudomonadati</taxon>
        <taxon>Thermodesulfobacteriota</taxon>
        <taxon>Desulfobacteria</taxon>
        <taxon>Desulfobacterales</taxon>
        <taxon>Desulfococcaceae</taxon>
        <taxon>Desulfonema</taxon>
    </lineage>
</organism>
<dbReference type="Proteomes" id="UP000663722">
    <property type="component" value="Chromosome"/>
</dbReference>
<dbReference type="EMBL" id="CP061800">
    <property type="protein sequence ID" value="QTA84962.1"/>
    <property type="molecule type" value="Genomic_DNA"/>
</dbReference>
<dbReference type="AlphaFoldDB" id="A0A975BGG5"/>
<protein>
    <submittedName>
        <fullName evidence="1">Uncharacterized protein</fullName>
    </submittedName>
</protein>
<sequence>MGRFPVREKSRVSFLSRVQSGNFSIWWQRIPAFAGVGVSSVERNDRLSGRIG</sequence>
<gene>
    <name evidence="1" type="ORF">dnm_009660</name>
</gene>
<evidence type="ECO:0000313" key="2">
    <source>
        <dbReference type="Proteomes" id="UP000663722"/>
    </source>
</evidence>
<keyword evidence="2" id="KW-1185">Reference proteome</keyword>
<name>A0A975BGG5_9BACT</name>
<dbReference type="KEGG" id="dmm:dnm_009660"/>
<evidence type="ECO:0000313" key="1">
    <source>
        <dbReference type="EMBL" id="QTA84962.1"/>
    </source>
</evidence>
<reference evidence="1" key="1">
    <citation type="journal article" date="2021" name="Microb. Physiol.">
        <title>Proteogenomic Insights into the Physiology of Marine, Sulfate-Reducing, Filamentous Desulfonema limicola and Desulfonema magnum.</title>
        <authorList>
            <person name="Schnaars V."/>
            <person name="Wohlbrand L."/>
            <person name="Scheve S."/>
            <person name="Hinrichs C."/>
            <person name="Reinhardt R."/>
            <person name="Rabus R."/>
        </authorList>
    </citation>
    <scope>NUCLEOTIDE SEQUENCE</scope>
    <source>
        <strain evidence="1">4be13</strain>
    </source>
</reference>
<accession>A0A975BGG5</accession>